<dbReference type="InterPro" id="IPR029056">
    <property type="entry name" value="Ribokinase-like"/>
</dbReference>
<reference evidence="5" key="2">
    <citation type="journal article" date="2016" name="Int. J. Syst. Evol. Microbiol.">
        <title>Complete genome sequence and cell structure of Limnochorda pilosa, a Gram-negative spore-former within the phylum Firmicutes.</title>
        <authorList>
            <person name="Watanabe M."/>
            <person name="Kojima H."/>
            <person name="Fukui M."/>
        </authorList>
    </citation>
    <scope>NUCLEOTIDE SEQUENCE [LARGE SCALE GENOMIC DNA]</scope>
    <source>
        <strain evidence="5">HC45</strain>
    </source>
</reference>
<dbReference type="PROSITE" id="PS00584">
    <property type="entry name" value="PFKB_KINASES_2"/>
    <property type="match status" value="1"/>
</dbReference>
<dbReference type="Pfam" id="PF00294">
    <property type="entry name" value="PfkB"/>
    <property type="match status" value="1"/>
</dbReference>
<organism evidence="4 5">
    <name type="scientific">Limnochorda pilosa</name>
    <dbReference type="NCBI Taxonomy" id="1555112"/>
    <lineage>
        <taxon>Bacteria</taxon>
        <taxon>Bacillati</taxon>
        <taxon>Bacillota</taxon>
        <taxon>Limnochordia</taxon>
        <taxon>Limnochordales</taxon>
        <taxon>Limnochordaceae</taxon>
        <taxon>Limnochorda</taxon>
    </lineage>
</organism>
<dbReference type="InterPro" id="IPR002173">
    <property type="entry name" value="Carboh/pur_kinase_PfkB_CS"/>
</dbReference>
<dbReference type="AlphaFoldDB" id="A0A0K2SMY9"/>
<keyword evidence="5" id="KW-1185">Reference proteome</keyword>
<protein>
    <submittedName>
        <fullName evidence="4">Sugar kinase</fullName>
    </submittedName>
</protein>
<gene>
    <name evidence="4" type="ORF">LIP_2328</name>
</gene>
<feature type="domain" description="Carbohydrate kinase PfkB" evidence="3">
    <location>
        <begin position="14"/>
        <end position="309"/>
    </location>
</feature>
<dbReference type="RefSeq" id="WP_144440445.1">
    <property type="nucleotide sequence ID" value="NZ_AP014924.1"/>
</dbReference>
<dbReference type="PANTHER" id="PTHR10584:SF166">
    <property type="entry name" value="RIBOKINASE"/>
    <property type="match status" value="1"/>
</dbReference>
<dbReference type="GO" id="GO:0016301">
    <property type="term" value="F:kinase activity"/>
    <property type="evidence" value="ECO:0007669"/>
    <property type="project" value="UniProtKB-KW"/>
</dbReference>
<evidence type="ECO:0000259" key="3">
    <source>
        <dbReference type="Pfam" id="PF00294"/>
    </source>
</evidence>
<dbReference type="STRING" id="1555112.LIP_2328"/>
<evidence type="ECO:0000313" key="4">
    <source>
        <dbReference type="EMBL" id="BAS28169.1"/>
    </source>
</evidence>
<evidence type="ECO:0000256" key="2">
    <source>
        <dbReference type="ARBA" id="ARBA00022777"/>
    </source>
</evidence>
<proteinExistence type="predicted"/>
<dbReference type="Gene3D" id="3.40.1190.20">
    <property type="match status" value="1"/>
</dbReference>
<dbReference type="PANTHER" id="PTHR10584">
    <property type="entry name" value="SUGAR KINASE"/>
    <property type="match status" value="1"/>
</dbReference>
<dbReference type="InterPro" id="IPR011611">
    <property type="entry name" value="PfkB_dom"/>
</dbReference>
<evidence type="ECO:0000256" key="1">
    <source>
        <dbReference type="ARBA" id="ARBA00022679"/>
    </source>
</evidence>
<accession>A0A0K2SMY9</accession>
<name>A0A0K2SMY9_LIMPI</name>
<dbReference type="Proteomes" id="UP000065807">
    <property type="component" value="Chromosome"/>
</dbReference>
<dbReference type="GO" id="GO:0005829">
    <property type="term" value="C:cytosol"/>
    <property type="evidence" value="ECO:0007669"/>
    <property type="project" value="TreeGrafter"/>
</dbReference>
<dbReference type="OrthoDB" id="9813569at2"/>
<dbReference type="SUPFAM" id="SSF53613">
    <property type="entry name" value="Ribokinase-like"/>
    <property type="match status" value="1"/>
</dbReference>
<sequence>MSAGWARAAAPRRIAVIGNLEVDLVLGPLPAMPRWGEERIASRRERRAAGSAGYTAIALGSLGHPALLVGPIGRDAEGELVQAAVRGVGLPETGLIQTRGETGLSVTLVRNDGERSFVNHLGCLEDFHPDDLEPLWPELRRVDLVLLSGYFLLPAFRGTPTARLFRRLQSEGVVTALDTGDAVEGWTDAVRAEMGEVLAATDWLFPNEAEACGIAGTADGYEAARRLLRLGPKKVIVKRGSRGSAAVTADGVVDGPSFPVQVIDTVGAGDTFNAGYLAAWAEGRPDRDALACAAAAASLYISSPQRTFPTREQVRQFLADRG</sequence>
<dbReference type="KEGG" id="lpil:LIP_2328"/>
<keyword evidence="1" id="KW-0808">Transferase</keyword>
<dbReference type="EMBL" id="AP014924">
    <property type="protein sequence ID" value="BAS28169.1"/>
    <property type="molecule type" value="Genomic_DNA"/>
</dbReference>
<reference evidence="5" key="1">
    <citation type="submission" date="2015-07" db="EMBL/GenBank/DDBJ databases">
        <title>Complete genome sequence and phylogenetic analysis of Limnochorda pilosa.</title>
        <authorList>
            <person name="Watanabe M."/>
            <person name="Kojima H."/>
            <person name="Fukui M."/>
        </authorList>
    </citation>
    <scope>NUCLEOTIDE SEQUENCE [LARGE SCALE GENOMIC DNA]</scope>
    <source>
        <strain evidence="5">HC45</strain>
    </source>
</reference>
<keyword evidence="2 4" id="KW-0418">Kinase</keyword>
<evidence type="ECO:0000313" key="5">
    <source>
        <dbReference type="Proteomes" id="UP000065807"/>
    </source>
</evidence>